<dbReference type="Pfam" id="PF13403">
    <property type="entry name" value="Hint_2"/>
    <property type="match status" value="1"/>
</dbReference>
<accession>A0A963YZ22</accession>
<organism evidence="2 3">
    <name type="scientific">Acidisoma cellulosilyticum</name>
    <dbReference type="NCBI Taxonomy" id="2802395"/>
    <lineage>
        <taxon>Bacteria</taxon>
        <taxon>Pseudomonadati</taxon>
        <taxon>Pseudomonadota</taxon>
        <taxon>Alphaproteobacteria</taxon>
        <taxon>Acetobacterales</taxon>
        <taxon>Acidocellaceae</taxon>
        <taxon>Acidisoma</taxon>
    </lineage>
</organism>
<evidence type="ECO:0000313" key="2">
    <source>
        <dbReference type="EMBL" id="MCB8879778.1"/>
    </source>
</evidence>
<dbReference type="InterPro" id="IPR006141">
    <property type="entry name" value="Intein_N"/>
</dbReference>
<evidence type="ECO:0000313" key="3">
    <source>
        <dbReference type="Proteomes" id="UP000721844"/>
    </source>
</evidence>
<name>A0A963YZ22_9PROT</name>
<dbReference type="Proteomes" id="UP000721844">
    <property type="component" value="Unassembled WGS sequence"/>
</dbReference>
<dbReference type="InterPro" id="IPR036844">
    <property type="entry name" value="Hint_dom_sf"/>
</dbReference>
<comment type="caution">
    <text evidence="2">The sequence shown here is derived from an EMBL/GenBank/DDBJ whole genome shotgun (WGS) entry which is preliminary data.</text>
</comment>
<dbReference type="SUPFAM" id="SSF51294">
    <property type="entry name" value="Hedgehog/intein (Hint) domain"/>
    <property type="match status" value="1"/>
</dbReference>
<dbReference type="EMBL" id="JAESVA010000002">
    <property type="protein sequence ID" value="MCB8879778.1"/>
    <property type="molecule type" value="Genomic_DNA"/>
</dbReference>
<dbReference type="Gene3D" id="2.170.16.10">
    <property type="entry name" value="Hedgehog/Intein (Hint) domain"/>
    <property type="match status" value="1"/>
</dbReference>
<reference evidence="2 3" key="1">
    <citation type="journal article" date="2021" name="Microorganisms">
        <title>Acidisoma silvae sp. nov. and Acidisomacellulosilytica sp. nov., Two Acidophilic Bacteria Isolated from Decaying Wood, Hydrolyzing Cellulose and Producing Poly-3-hydroxybutyrate.</title>
        <authorList>
            <person name="Mieszkin S."/>
            <person name="Pouder E."/>
            <person name="Uroz S."/>
            <person name="Simon-Colin C."/>
            <person name="Alain K."/>
        </authorList>
    </citation>
    <scope>NUCLEOTIDE SEQUENCE [LARGE SCALE GENOMIC DNA]</scope>
    <source>
        <strain evidence="2 3">HW T5.17</strain>
    </source>
</reference>
<dbReference type="AlphaFoldDB" id="A0A963YZ22"/>
<sequence length="457" mass="46573">MTNFTNGNGVTYGLTLSGSTYTLVITYPAGGGSPQTITGIPAANVLTASGNLTVATSLGQTANYVIAPGASAAITMNVAILSTSNIHVGGSATIGSTVSLASTTNIYVDGGAVTAATGQLAGLLSGTNVYLDNGGTFGNGPALLSALNGTAVNFGSNGGTFVATGTGNPGSVIDLSSLTINGFSNLKDNIEFLNLASQVTSYSIAGTTNQTITLFNGSTQIGNVTVNGTAFPTGTVIEGQSGPLTFTYSGGNVFVSAGTSTFFCFLAGTRILTPQGEVAIEDLHDGDLVMTAAGMAAPITSLAVTRISTQFTNHAQIMPVKISAGAFADGLPKRDLYVSPDHSFFFDGVLVPAQLLINDSTIRQISRAGEIVYYHLELEPHDLIIAEGVATESFLDTGGQPRAAQGVVNLLPLAEPKTWDDACAPLLLAGPQLESIRARLQERAETVGITAVYTVAA</sequence>
<gene>
    <name evidence="2" type="ORF">ACELLULO517_05995</name>
</gene>
<dbReference type="GO" id="GO:0016539">
    <property type="term" value="P:intein-mediated protein splicing"/>
    <property type="evidence" value="ECO:0007669"/>
    <property type="project" value="InterPro"/>
</dbReference>
<dbReference type="RefSeq" id="WP_227306398.1">
    <property type="nucleotide sequence ID" value="NZ_JAESVA010000002.1"/>
</dbReference>
<dbReference type="PROSITE" id="PS50817">
    <property type="entry name" value="INTEIN_N_TER"/>
    <property type="match status" value="1"/>
</dbReference>
<proteinExistence type="predicted"/>
<evidence type="ECO:0000259" key="1">
    <source>
        <dbReference type="Pfam" id="PF13403"/>
    </source>
</evidence>
<feature type="domain" description="Hedgehog/Intein (Hint)" evidence="1">
    <location>
        <begin position="264"/>
        <end position="397"/>
    </location>
</feature>
<dbReference type="InterPro" id="IPR028992">
    <property type="entry name" value="Hedgehog/Intein_dom"/>
</dbReference>
<keyword evidence="3" id="KW-1185">Reference proteome</keyword>
<protein>
    <submittedName>
        <fullName evidence="2">Hint domain-containing protein</fullName>
    </submittedName>
</protein>